<name>A0A0M3KDT5_ANISI</name>
<reference evidence="1 2" key="2">
    <citation type="submission" date="2018-11" db="EMBL/GenBank/DDBJ databases">
        <authorList>
            <consortium name="Pathogen Informatics"/>
        </authorList>
    </citation>
    <scope>NUCLEOTIDE SEQUENCE [LARGE SCALE GENOMIC DNA]</scope>
</reference>
<evidence type="ECO:0000313" key="2">
    <source>
        <dbReference type="Proteomes" id="UP000267096"/>
    </source>
</evidence>
<dbReference type="InterPro" id="IPR021850">
    <property type="entry name" value="Symplekin/Pta1"/>
</dbReference>
<dbReference type="InterPro" id="IPR011989">
    <property type="entry name" value="ARM-like"/>
</dbReference>
<dbReference type="GO" id="GO:0005847">
    <property type="term" value="C:mRNA cleavage and polyadenylation specificity factor complex"/>
    <property type="evidence" value="ECO:0007669"/>
    <property type="project" value="TreeGrafter"/>
</dbReference>
<sequence length="227" mass="26185">MYLLIALPSQSSIYYFYTHHFIITRCSYENHFQIGNEIHEALQMSGKTVDQRITHLQKAQELLLNHDRSGSLLDNFLDEMLEFVVENDAKMRCFVGSFIEKACKKDAEVMKKAVVSLSYMMELGVAGCVKVTKKVHSFIEFDVHSARIFVRISRLMHMKTLNKKMCSCLLKVIAVCTQVYAYVLKWAAASRSVEVERCWEAFCVLKGRIMQQIDSDNEGCIHFISIF</sequence>
<organism evidence="3">
    <name type="scientific">Anisakis simplex</name>
    <name type="common">Herring worm</name>
    <dbReference type="NCBI Taxonomy" id="6269"/>
    <lineage>
        <taxon>Eukaryota</taxon>
        <taxon>Metazoa</taxon>
        <taxon>Ecdysozoa</taxon>
        <taxon>Nematoda</taxon>
        <taxon>Chromadorea</taxon>
        <taxon>Rhabditida</taxon>
        <taxon>Spirurina</taxon>
        <taxon>Ascaridomorpha</taxon>
        <taxon>Ascaridoidea</taxon>
        <taxon>Anisakidae</taxon>
        <taxon>Anisakis</taxon>
        <taxon>Anisakis simplex complex</taxon>
    </lineage>
</organism>
<accession>A0A0M3KDT5</accession>
<dbReference type="AlphaFoldDB" id="A0A0M3KDT5"/>
<dbReference type="OrthoDB" id="331600at2759"/>
<keyword evidence="2" id="KW-1185">Reference proteome</keyword>
<protein>
    <submittedName>
        <fullName evidence="3">Symplekin (inferred by orthology to a human protein)</fullName>
    </submittedName>
</protein>
<gene>
    <name evidence="1" type="ORF">ASIM_LOCUS18533</name>
</gene>
<dbReference type="EMBL" id="UYRR01035651">
    <property type="protein sequence ID" value="VDK65196.1"/>
    <property type="molecule type" value="Genomic_DNA"/>
</dbReference>
<evidence type="ECO:0000313" key="1">
    <source>
        <dbReference type="EMBL" id="VDK65196.1"/>
    </source>
</evidence>
<proteinExistence type="predicted"/>
<evidence type="ECO:0000313" key="3">
    <source>
        <dbReference type="WBParaSite" id="ASIM_0001913801-mRNA-1"/>
    </source>
</evidence>
<dbReference type="PANTHER" id="PTHR15245">
    <property type="entry name" value="SYMPLEKIN-RELATED"/>
    <property type="match status" value="1"/>
</dbReference>
<reference evidence="3" key="1">
    <citation type="submission" date="2017-02" db="UniProtKB">
        <authorList>
            <consortium name="WormBaseParasite"/>
        </authorList>
    </citation>
    <scope>IDENTIFICATION</scope>
</reference>
<dbReference type="Gene3D" id="1.25.10.10">
    <property type="entry name" value="Leucine-rich Repeat Variant"/>
    <property type="match status" value="2"/>
</dbReference>
<dbReference type="WBParaSite" id="ASIM_0001913801-mRNA-1">
    <property type="protein sequence ID" value="ASIM_0001913801-mRNA-1"/>
    <property type="gene ID" value="ASIM_0001913801"/>
</dbReference>
<dbReference type="PANTHER" id="PTHR15245:SF20">
    <property type="entry name" value="SYMPLEKIN"/>
    <property type="match status" value="1"/>
</dbReference>
<dbReference type="Proteomes" id="UP000267096">
    <property type="component" value="Unassembled WGS sequence"/>
</dbReference>